<dbReference type="AlphaFoldDB" id="A0A398AJN6"/>
<keyword evidence="8 21" id="KW-0812">Transmembrane</keyword>
<feature type="binding site" evidence="20">
    <location>
        <position position="260"/>
    </location>
    <ligand>
        <name>ATP</name>
        <dbReference type="ChEBI" id="CHEBI:30616"/>
    </ligand>
</feature>
<dbReference type="Gene3D" id="3.30.200.20">
    <property type="entry name" value="Phosphorylase Kinase, domain 1"/>
    <property type="match status" value="1"/>
</dbReference>
<evidence type="ECO:0000256" key="3">
    <source>
        <dbReference type="ARBA" id="ARBA00010217"/>
    </source>
</evidence>
<dbReference type="SMART" id="SM00220">
    <property type="entry name" value="S_TKc"/>
    <property type="match status" value="1"/>
</dbReference>
<dbReference type="Pfam" id="PF00139">
    <property type="entry name" value="Lectin_legB"/>
    <property type="match status" value="1"/>
</dbReference>
<evidence type="ECO:0000256" key="20">
    <source>
        <dbReference type="PROSITE-ProRule" id="PRU10141"/>
    </source>
</evidence>
<keyword evidence="16" id="KW-0675">Receptor</keyword>
<dbReference type="InterPro" id="IPR050528">
    <property type="entry name" value="L-type_Lectin-RKs"/>
</dbReference>
<name>A0A398AJN6_BRACM</name>
<protein>
    <recommendedName>
        <fullName evidence="4">non-specific serine/threonine protein kinase</fullName>
        <ecNumber evidence="4">2.7.11.1</ecNumber>
    </recommendedName>
</protein>
<dbReference type="InterPro" id="IPR011009">
    <property type="entry name" value="Kinase-like_dom_sf"/>
</dbReference>
<evidence type="ECO:0000256" key="2">
    <source>
        <dbReference type="ARBA" id="ARBA00008536"/>
    </source>
</evidence>
<evidence type="ECO:0000256" key="7">
    <source>
        <dbReference type="ARBA" id="ARBA00022679"/>
    </source>
</evidence>
<feature type="transmembrane region" description="Helical" evidence="21">
    <location>
        <begin position="173"/>
        <end position="197"/>
    </location>
</feature>
<keyword evidence="9" id="KW-0732">Signal</keyword>
<dbReference type="PROSITE" id="PS00108">
    <property type="entry name" value="PROTEIN_KINASE_ST"/>
    <property type="match status" value="1"/>
</dbReference>
<comment type="subcellular location">
    <subcellularLocation>
        <location evidence="1">Cell membrane</location>
        <topology evidence="1">Single-pass type I membrane protein</topology>
    </subcellularLocation>
</comment>
<dbReference type="EMBL" id="CM010628">
    <property type="protein sequence ID" value="RID77952.1"/>
    <property type="molecule type" value="Genomic_DNA"/>
</dbReference>
<dbReference type="InterPro" id="IPR000719">
    <property type="entry name" value="Prot_kinase_dom"/>
</dbReference>
<evidence type="ECO:0000313" key="24">
    <source>
        <dbReference type="Proteomes" id="UP000264353"/>
    </source>
</evidence>
<dbReference type="Proteomes" id="UP000264353">
    <property type="component" value="Chromosome A1"/>
</dbReference>
<comment type="similarity">
    <text evidence="3">In the C-terminal section; belongs to the protein kinase superfamily. Ser/Thr protein kinase family.</text>
</comment>
<dbReference type="GO" id="GO:0004674">
    <property type="term" value="F:protein serine/threonine kinase activity"/>
    <property type="evidence" value="ECO:0007669"/>
    <property type="project" value="UniProtKB-KW"/>
</dbReference>
<dbReference type="PROSITE" id="PS00107">
    <property type="entry name" value="PROTEIN_KINASE_ATP"/>
    <property type="match status" value="1"/>
</dbReference>
<organism evidence="23 24">
    <name type="scientific">Brassica campestris</name>
    <name type="common">Field mustard</name>
    <dbReference type="NCBI Taxonomy" id="3711"/>
    <lineage>
        <taxon>Eukaryota</taxon>
        <taxon>Viridiplantae</taxon>
        <taxon>Streptophyta</taxon>
        <taxon>Embryophyta</taxon>
        <taxon>Tracheophyta</taxon>
        <taxon>Spermatophyta</taxon>
        <taxon>Magnoliopsida</taxon>
        <taxon>eudicotyledons</taxon>
        <taxon>Gunneridae</taxon>
        <taxon>Pentapetalae</taxon>
        <taxon>rosids</taxon>
        <taxon>malvids</taxon>
        <taxon>Brassicales</taxon>
        <taxon>Brassicaceae</taxon>
        <taxon>Brassiceae</taxon>
        <taxon>Brassica</taxon>
    </lineage>
</organism>
<evidence type="ECO:0000313" key="23">
    <source>
        <dbReference type="EMBL" id="RID77952.1"/>
    </source>
</evidence>
<keyword evidence="15 21" id="KW-0472">Membrane</keyword>
<dbReference type="SUPFAM" id="SSF49899">
    <property type="entry name" value="Concanavalin A-like lectins/glucanases"/>
    <property type="match status" value="1"/>
</dbReference>
<keyword evidence="12" id="KW-0418">Kinase</keyword>
<feature type="non-terminal residue" evidence="23">
    <location>
        <position position="1"/>
    </location>
</feature>
<dbReference type="InterPro" id="IPR001220">
    <property type="entry name" value="Legume_lectin_dom"/>
</dbReference>
<evidence type="ECO:0000256" key="18">
    <source>
        <dbReference type="ARBA" id="ARBA00047899"/>
    </source>
</evidence>
<dbReference type="InterPro" id="IPR001245">
    <property type="entry name" value="Ser-Thr/Tyr_kinase_cat_dom"/>
</dbReference>
<evidence type="ECO:0000256" key="6">
    <source>
        <dbReference type="ARBA" id="ARBA00022527"/>
    </source>
</evidence>
<dbReference type="GO" id="GO:0030246">
    <property type="term" value="F:carbohydrate binding"/>
    <property type="evidence" value="ECO:0007669"/>
    <property type="project" value="UniProtKB-KW"/>
</dbReference>
<dbReference type="PANTHER" id="PTHR27007">
    <property type="match status" value="1"/>
</dbReference>
<dbReference type="FunFam" id="3.30.200.20:FF:000112">
    <property type="entry name" value="Lectin-domain containing receptor kinase A4.3"/>
    <property type="match status" value="1"/>
</dbReference>
<evidence type="ECO:0000256" key="16">
    <source>
        <dbReference type="ARBA" id="ARBA00023170"/>
    </source>
</evidence>
<dbReference type="CDD" id="cd14066">
    <property type="entry name" value="STKc_IRAK"/>
    <property type="match status" value="1"/>
</dbReference>
<evidence type="ECO:0000256" key="4">
    <source>
        <dbReference type="ARBA" id="ARBA00012513"/>
    </source>
</evidence>
<dbReference type="Pfam" id="PF07714">
    <property type="entry name" value="PK_Tyr_Ser-Thr"/>
    <property type="match status" value="1"/>
</dbReference>
<evidence type="ECO:0000256" key="5">
    <source>
        <dbReference type="ARBA" id="ARBA00022475"/>
    </source>
</evidence>
<dbReference type="InterPro" id="IPR013320">
    <property type="entry name" value="ConA-like_dom_sf"/>
</dbReference>
<evidence type="ECO:0000256" key="15">
    <source>
        <dbReference type="ARBA" id="ARBA00023136"/>
    </source>
</evidence>
<evidence type="ECO:0000256" key="9">
    <source>
        <dbReference type="ARBA" id="ARBA00022729"/>
    </source>
</evidence>
<dbReference type="PROSITE" id="PS50011">
    <property type="entry name" value="PROTEIN_KINASE_DOM"/>
    <property type="match status" value="1"/>
</dbReference>
<dbReference type="Gene3D" id="2.60.120.200">
    <property type="match status" value="1"/>
</dbReference>
<comment type="similarity">
    <text evidence="2">In the N-terminal section; belongs to the leguminous lectin family.</text>
</comment>
<evidence type="ECO:0000256" key="11">
    <source>
        <dbReference type="ARBA" id="ARBA00022741"/>
    </source>
</evidence>
<dbReference type="GO" id="GO:0005886">
    <property type="term" value="C:plasma membrane"/>
    <property type="evidence" value="ECO:0007669"/>
    <property type="project" value="UniProtKB-SubCell"/>
</dbReference>
<keyword evidence="5" id="KW-1003">Cell membrane</keyword>
<comment type="catalytic activity">
    <reaction evidence="18">
        <text>L-threonyl-[protein] + ATP = O-phospho-L-threonyl-[protein] + ADP + H(+)</text>
        <dbReference type="Rhea" id="RHEA:46608"/>
        <dbReference type="Rhea" id="RHEA-COMP:11060"/>
        <dbReference type="Rhea" id="RHEA-COMP:11605"/>
        <dbReference type="ChEBI" id="CHEBI:15378"/>
        <dbReference type="ChEBI" id="CHEBI:30013"/>
        <dbReference type="ChEBI" id="CHEBI:30616"/>
        <dbReference type="ChEBI" id="CHEBI:61977"/>
        <dbReference type="ChEBI" id="CHEBI:456216"/>
        <dbReference type="EC" id="2.7.11.1"/>
    </reaction>
</comment>
<dbReference type="CDD" id="cd06899">
    <property type="entry name" value="lectin_legume_LecRK_Arcelin_ConA"/>
    <property type="match status" value="1"/>
</dbReference>
<dbReference type="FunFam" id="1.10.510.10:FF:000108">
    <property type="entry name" value="L-type lectin-domain containing receptor kinase S.4"/>
    <property type="match status" value="1"/>
</dbReference>
<accession>A0A398AJN6</accession>
<evidence type="ECO:0000256" key="12">
    <source>
        <dbReference type="ARBA" id="ARBA00022777"/>
    </source>
</evidence>
<keyword evidence="13 20" id="KW-0067">ATP-binding</keyword>
<dbReference type="GO" id="GO:0005524">
    <property type="term" value="F:ATP binding"/>
    <property type="evidence" value="ECO:0007669"/>
    <property type="project" value="UniProtKB-UniRule"/>
</dbReference>
<dbReference type="Gene3D" id="1.10.510.10">
    <property type="entry name" value="Transferase(Phosphotransferase) domain 1"/>
    <property type="match status" value="1"/>
</dbReference>
<evidence type="ECO:0000256" key="14">
    <source>
        <dbReference type="ARBA" id="ARBA00022989"/>
    </source>
</evidence>
<dbReference type="InterPro" id="IPR019825">
    <property type="entry name" value="Lectin_legB_Mn/Ca_BS"/>
</dbReference>
<keyword evidence="11 20" id="KW-0547">Nucleotide-binding</keyword>
<dbReference type="GO" id="GO:0006952">
    <property type="term" value="P:defense response"/>
    <property type="evidence" value="ECO:0007669"/>
    <property type="project" value="UniProtKB-ARBA"/>
</dbReference>
<keyword evidence="14 21" id="KW-1133">Transmembrane helix</keyword>
<keyword evidence="17" id="KW-0325">Glycoprotein</keyword>
<dbReference type="InterPro" id="IPR017441">
    <property type="entry name" value="Protein_kinase_ATP_BS"/>
</dbReference>
<evidence type="ECO:0000256" key="10">
    <source>
        <dbReference type="ARBA" id="ARBA00022734"/>
    </source>
</evidence>
<evidence type="ECO:0000256" key="8">
    <source>
        <dbReference type="ARBA" id="ARBA00022692"/>
    </source>
</evidence>
<evidence type="ECO:0000256" key="1">
    <source>
        <dbReference type="ARBA" id="ARBA00004251"/>
    </source>
</evidence>
<sequence length="556" mass="61968">SSAQHLGIFNSTNNGDPSNHIVAVEFDTFQNQEFGDIDSNHVGIDINSLQSEIASSAGYYKEDGTFKNMSLAKRKPIQAWVEYDSSRKQLNVTLHPPHLPKPKIPLLSLTKDLSPYLLESMYVGFTSSNGMLRSSQYVLGWTFKLNGEASNLDISRLPKLPDDDNQESGLKRILAISLSLTGFTVLVFLAISLTLFLKRKKLMEVLEDWEVQFGPHRFAYKDLYVATKGFKNSELLGKGGFGKVYKGTLLTSKIDIAVKKVSHDSRQGMREFVAEIATIGRLRHANLVRLLGYCRRKGELYLVYDCMPQGSLDKFLYNKQEQSLAWSQRFKVIKDVASGLCYLHQQWVQVIIHRDIKPANILLDESMNAKLGDFGLAKLCDHGIDPQTSNVAGTFGYISPELSRTGKASTSSDVFAFGVLMLETACGRRPVLPRASSPSQMVLTDWVRDCWEDEILQVVDERLKHDDNTYLEEQITMILKLGLLCSHPVATVRPSMSSVVQFLDGVAQLPPNLFDIVKAREIVAGTEAFGEAAKSLAQPSSVAMVTFTEPFTSHGR</sequence>
<keyword evidence="10" id="KW-0430">Lectin</keyword>
<evidence type="ECO:0000256" key="21">
    <source>
        <dbReference type="SAM" id="Phobius"/>
    </source>
</evidence>
<reference evidence="23 24" key="1">
    <citation type="submission" date="2018-06" db="EMBL/GenBank/DDBJ databases">
        <title>WGS assembly of Brassica rapa FPsc.</title>
        <authorList>
            <person name="Bowman J."/>
            <person name="Kohchi T."/>
            <person name="Yamato K."/>
            <person name="Jenkins J."/>
            <person name="Shu S."/>
            <person name="Ishizaki K."/>
            <person name="Yamaoka S."/>
            <person name="Nishihama R."/>
            <person name="Nakamura Y."/>
            <person name="Berger F."/>
            <person name="Adam C."/>
            <person name="Aki S."/>
            <person name="Althoff F."/>
            <person name="Araki T."/>
            <person name="Arteaga-Vazquez M."/>
            <person name="Balasubrmanian S."/>
            <person name="Bauer D."/>
            <person name="Boehm C."/>
            <person name="Briginshaw L."/>
            <person name="Caballero-Perez J."/>
            <person name="Catarino B."/>
            <person name="Chen F."/>
            <person name="Chiyoda S."/>
            <person name="Chovatia M."/>
            <person name="Davies K."/>
            <person name="Delmans M."/>
            <person name="Demura T."/>
            <person name="Dierschke T."/>
            <person name="Dolan L."/>
            <person name="Dorantes-Acosta A."/>
            <person name="Eklund D."/>
            <person name="Florent S."/>
            <person name="Flores-Sandoval E."/>
            <person name="Fujiyama A."/>
            <person name="Fukuzawa H."/>
            <person name="Galik B."/>
            <person name="Grimanelli D."/>
            <person name="Grimwood J."/>
            <person name="Grossniklaus U."/>
            <person name="Hamada T."/>
            <person name="Haseloff J."/>
            <person name="Hetherington A."/>
            <person name="Higo A."/>
            <person name="Hirakawa Y."/>
            <person name="Hundley H."/>
            <person name="Ikeda Y."/>
            <person name="Inoue K."/>
            <person name="Inoue S."/>
            <person name="Ishida S."/>
            <person name="Jia Q."/>
            <person name="Kakita M."/>
            <person name="Kanazawa T."/>
            <person name="Kawai Y."/>
            <person name="Kawashima T."/>
            <person name="Kennedy M."/>
            <person name="Kinose K."/>
            <person name="Kinoshita T."/>
            <person name="Kohara Y."/>
            <person name="Koide E."/>
            <person name="Komatsu K."/>
            <person name="Kopischke S."/>
            <person name="Kubo M."/>
            <person name="Kyozuka J."/>
            <person name="Lagercrantz U."/>
            <person name="Lin S."/>
            <person name="Lindquist E."/>
            <person name="Lipzen A."/>
            <person name="Lu C."/>
            <person name="Luna E."/>
            <person name="Martienssen R."/>
            <person name="Minamino N."/>
            <person name="Mizutani M."/>
            <person name="Mizutani M."/>
            <person name="Mochizuki N."/>
            <person name="Monte I."/>
            <person name="Mosher R."/>
            <person name="Nagasaki H."/>
            <person name="Nakagami H."/>
            <person name="Naramoto S."/>
            <person name="Nishitani K."/>
            <person name="Ohtani M."/>
            <person name="Okamoto T."/>
            <person name="Okumura M."/>
            <person name="Phillips J."/>
            <person name="Pollak B."/>
            <person name="Reinders A."/>
            <person name="Roevekamp M."/>
            <person name="Sano R."/>
            <person name="Sawa S."/>
            <person name="Schmid M."/>
            <person name="Shirakawa M."/>
            <person name="Solano R."/>
            <person name="Spunde A."/>
            <person name="Suetsugu N."/>
            <person name="Sugano S."/>
            <person name="Sugiyama A."/>
            <person name="Sun R."/>
            <person name="Suzuki Y."/>
            <person name="Takenaka M."/>
            <person name="Takezawa D."/>
            <person name="Tomogane H."/>
            <person name="Tsuzuki M."/>
            <person name="Ueda T."/>
            <person name="Umeda M."/>
            <person name="Ward J."/>
            <person name="Watanabe Y."/>
            <person name="Yazaki K."/>
            <person name="Yokoyama R."/>
            <person name="Yoshitake Y."/>
            <person name="Yotsui I."/>
            <person name="Zachgo S."/>
            <person name="Schmutz J."/>
        </authorList>
    </citation>
    <scope>NUCLEOTIDE SEQUENCE [LARGE SCALE GENOMIC DNA]</scope>
    <source>
        <strain evidence="24">cv. B-3</strain>
    </source>
</reference>
<feature type="domain" description="Protein kinase" evidence="22">
    <location>
        <begin position="230"/>
        <end position="490"/>
    </location>
</feature>
<dbReference type="EC" id="2.7.11.1" evidence="4"/>
<dbReference type="GO" id="GO:0051707">
    <property type="term" value="P:response to other organism"/>
    <property type="evidence" value="ECO:0007669"/>
    <property type="project" value="UniProtKB-ARBA"/>
</dbReference>
<evidence type="ECO:0000256" key="19">
    <source>
        <dbReference type="ARBA" id="ARBA00048679"/>
    </source>
</evidence>
<proteinExistence type="inferred from homology"/>
<dbReference type="PROSITE" id="PS00307">
    <property type="entry name" value="LECTIN_LEGUME_BETA"/>
    <property type="match status" value="1"/>
</dbReference>
<comment type="catalytic activity">
    <reaction evidence="19">
        <text>L-seryl-[protein] + ATP = O-phospho-L-seryl-[protein] + ADP + H(+)</text>
        <dbReference type="Rhea" id="RHEA:17989"/>
        <dbReference type="Rhea" id="RHEA-COMP:9863"/>
        <dbReference type="Rhea" id="RHEA-COMP:11604"/>
        <dbReference type="ChEBI" id="CHEBI:15378"/>
        <dbReference type="ChEBI" id="CHEBI:29999"/>
        <dbReference type="ChEBI" id="CHEBI:30616"/>
        <dbReference type="ChEBI" id="CHEBI:83421"/>
        <dbReference type="ChEBI" id="CHEBI:456216"/>
        <dbReference type="EC" id="2.7.11.1"/>
    </reaction>
</comment>
<gene>
    <name evidence="23" type="ORF">BRARA_A00818</name>
</gene>
<evidence type="ECO:0000256" key="13">
    <source>
        <dbReference type="ARBA" id="ARBA00022840"/>
    </source>
</evidence>
<dbReference type="InterPro" id="IPR008271">
    <property type="entry name" value="Ser/Thr_kinase_AS"/>
</dbReference>
<evidence type="ECO:0000259" key="22">
    <source>
        <dbReference type="PROSITE" id="PS50011"/>
    </source>
</evidence>
<keyword evidence="6" id="KW-0723">Serine/threonine-protein kinase</keyword>
<dbReference type="SUPFAM" id="SSF56112">
    <property type="entry name" value="Protein kinase-like (PK-like)"/>
    <property type="match status" value="1"/>
</dbReference>
<keyword evidence="7" id="KW-0808">Transferase</keyword>
<evidence type="ECO:0000256" key="17">
    <source>
        <dbReference type="ARBA" id="ARBA00023180"/>
    </source>
</evidence>